<sequence length="63" mass="6414">MLQMGTREGSSKGGEEADALGEVLSGGVVSIRKQGKNKPKEVCSVGVKSQGSNEGAPPDTPWG</sequence>
<organism evidence="1 2">
    <name type="scientific">Violaceomyces palustris</name>
    <dbReference type="NCBI Taxonomy" id="1673888"/>
    <lineage>
        <taxon>Eukaryota</taxon>
        <taxon>Fungi</taxon>
        <taxon>Dikarya</taxon>
        <taxon>Basidiomycota</taxon>
        <taxon>Ustilaginomycotina</taxon>
        <taxon>Ustilaginomycetes</taxon>
        <taxon>Violaceomycetales</taxon>
        <taxon>Violaceomycetaceae</taxon>
        <taxon>Violaceomyces</taxon>
    </lineage>
</organism>
<protein>
    <submittedName>
        <fullName evidence="1">Uncharacterized protein</fullName>
    </submittedName>
</protein>
<accession>A0ACD0NL43</accession>
<name>A0ACD0NL43_9BASI</name>
<dbReference type="EMBL" id="KZ820918">
    <property type="protein sequence ID" value="PWN46540.1"/>
    <property type="molecule type" value="Genomic_DNA"/>
</dbReference>
<evidence type="ECO:0000313" key="1">
    <source>
        <dbReference type="EMBL" id="PWN46540.1"/>
    </source>
</evidence>
<proteinExistence type="predicted"/>
<evidence type="ECO:0000313" key="2">
    <source>
        <dbReference type="Proteomes" id="UP000245626"/>
    </source>
</evidence>
<keyword evidence="2" id="KW-1185">Reference proteome</keyword>
<reference evidence="1 2" key="1">
    <citation type="journal article" date="2018" name="Mol. Biol. Evol.">
        <title>Broad Genomic Sampling Reveals a Smut Pathogenic Ancestry of the Fungal Clade Ustilaginomycotina.</title>
        <authorList>
            <person name="Kijpornyongpan T."/>
            <person name="Mondo S.J."/>
            <person name="Barry K."/>
            <person name="Sandor L."/>
            <person name="Lee J."/>
            <person name="Lipzen A."/>
            <person name="Pangilinan J."/>
            <person name="LaButti K."/>
            <person name="Hainaut M."/>
            <person name="Henrissat B."/>
            <person name="Grigoriev I.V."/>
            <person name="Spatafora J.W."/>
            <person name="Aime M.C."/>
        </authorList>
    </citation>
    <scope>NUCLEOTIDE SEQUENCE [LARGE SCALE GENOMIC DNA]</scope>
    <source>
        <strain evidence="1 2">SA 807</strain>
    </source>
</reference>
<gene>
    <name evidence="1" type="ORF">IE53DRAFT_372275</name>
</gene>
<dbReference type="Proteomes" id="UP000245626">
    <property type="component" value="Unassembled WGS sequence"/>
</dbReference>